<dbReference type="Proteomes" id="UP001150904">
    <property type="component" value="Unassembled WGS sequence"/>
</dbReference>
<protein>
    <submittedName>
        <fullName evidence="2">Uncharacterized protein</fullName>
    </submittedName>
</protein>
<feature type="region of interest" description="Disordered" evidence="1">
    <location>
        <begin position="1"/>
        <end position="65"/>
    </location>
</feature>
<reference evidence="2" key="2">
    <citation type="journal article" date="2023" name="IMA Fungus">
        <title>Comparative genomic study of the Penicillium genus elucidates a diverse pangenome and 15 lateral gene transfer events.</title>
        <authorList>
            <person name="Petersen C."/>
            <person name="Sorensen T."/>
            <person name="Nielsen M.R."/>
            <person name="Sondergaard T.E."/>
            <person name="Sorensen J.L."/>
            <person name="Fitzpatrick D.A."/>
            <person name="Frisvad J.C."/>
            <person name="Nielsen K.L."/>
        </authorList>
    </citation>
    <scope>NUCLEOTIDE SEQUENCE</scope>
    <source>
        <strain evidence="2">IBT 15544</strain>
    </source>
</reference>
<dbReference type="GeneID" id="83181448"/>
<gene>
    <name evidence="2" type="ORF">N7498_007085</name>
</gene>
<dbReference type="OrthoDB" id="4186058at2759"/>
<dbReference type="EMBL" id="JAPQKR010000014">
    <property type="protein sequence ID" value="KAJ5197968.1"/>
    <property type="molecule type" value="Genomic_DNA"/>
</dbReference>
<evidence type="ECO:0000313" key="2">
    <source>
        <dbReference type="EMBL" id="KAJ5197968.1"/>
    </source>
</evidence>
<feature type="compositionally biased region" description="Polar residues" evidence="1">
    <location>
        <begin position="122"/>
        <end position="138"/>
    </location>
</feature>
<feature type="compositionally biased region" description="Basic and acidic residues" evidence="1">
    <location>
        <begin position="106"/>
        <end position="115"/>
    </location>
</feature>
<proteinExistence type="predicted"/>
<dbReference type="AlphaFoldDB" id="A0A9W9JJ95"/>
<name>A0A9W9JJ95_9EURO</name>
<comment type="caution">
    <text evidence="2">The sequence shown here is derived from an EMBL/GenBank/DDBJ whole genome shotgun (WGS) entry which is preliminary data.</text>
</comment>
<accession>A0A9W9JJ95</accession>
<feature type="compositionally biased region" description="Low complexity" evidence="1">
    <location>
        <begin position="208"/>
        <end position="225"/>
    </location>
</feature>
<dbReference type="RefSeq" id="XP_058306396.1">
    <property type="nucleotide sequence ID" value="XM_058454147.1"/>
</dbReference>
<feature type="region of interest" description="Disordered" evidence="1">
    <location>
        <begin position="78"/>
        <end position="241"/>
    </location>
</feature>
<keyword evidence="3" id="KW-1185">Reference proteome</keyword>
<reference evidence="2" key="1">
    <citation type="submission" date="2022-12" db="EMBL/GenBank/DDBJ databases">
        <authorList>
            <person name="Petersen C."/>
        </authorList>
    </citation>
    <scope>NUCLEOTIDE SEQUENCE</scope>
    <source>
        <strain evidence="2">IBT 15544</strain>
    </source>
</reference>
<evidence type="ECO:0000313" key="3">
    <source>
        <dbReference type="Proteomes" id="UP001150904"/>
    </source>
</evidence>
<feature type="compositionally biased region" description="Polar residues" evidence="1">
    <location>
        <begin position="27"/>
        <end position="58"/>
    </location>
</feature>
<feature type="compositionally biased region" description="Polar residues" evidence="1">
    <location>
        <begin position="146"/>
        <end position="158"/>
    </location>
</feature>
<evidence type="ECO:0000256" key="1">
    <source>
        <dbReference type="SAM" id="MobiDB-lite"/>
    </source>
</evidence>
<organism evidence="2 3">
    <name type="scientific">Penicillium cinerascens</name>
    <dbReference type="NCBI Taxonomy" id="70096"/>
    <lineage>
        <taxon>Eukaryota</taxon>
        <taxon>Fungi</taxon>
        <taxon>Dikarya</taxon>
        <taxon>Ascomycota</taxon>
        <taxon>Pezizomycotina</taxon>
        <taxon>Eurotiomycetes</taxon>
        <taxon>Eurotiomycetidae</taxon>
        <taxon>Eurotiales</taxon>
        <taxon>Aspergillaceae</taxon>
        <taxon>Penicillium</taxon>
    </lineage>
</organism>
<sequence>MTDDLLTDFHMEDVENPAPLPEAPELSQSSSFTAANTSAYPTTDGSCHSLNGSGPSTPTHEDVPNTVTDLEGAKIEICQPYDVEEPDDEPGPIAAQRPELPCLPDSFERWQRDLTEYMDGMGQSSSKQFYVKTASGQRRGQKRKSPNISGSGHVQSSPSPRPKSKTMSDEQRAPVPGLGPKRRRRRSKLPEDAAKATRTASLYDFREAGSTGSSSSDLHSTDASSTETPNEPILTDEMDID</sequence>